<keyword evidence="1" id="KW-0472">Membrane</keyword>
<proteinExistence type="predicted"/>
<keyword evidence="1" id="KW-1133">Transmembrane helix</keyword>
<feature type="transmembrane region" description="Helical" evidence="1">
    <location>
        <begin position="16"/>
        <end position="36"/>
    </location>
</feature>
<accession>A0A7W2TTL9</accession>
<feature type="domain" description="Mannosyl-glycoprotein endo-beta-N-acetylglucosamidase-like" evidence="2">
    <location>
        <begin position="131"/>
        <end position="257"/>
    </location>
</feature>
<organism evidence="3 4">
    <name type="scientific">Sediminihaliea albiluteola</name>
    <dbReference type="NCBI Taxonomy" id="2758564"/>
    <lineage>
        <taxon>Bacteria</taxon>
        <taxon>Pseudomonadati</taxon>
        <taxon>Pseudomonadota</taxon>
        <taxon>Gammaproteobacteria</taxon>
        <taxon>Cellvibrionales</taxon>
        <taxon>Halieaceae</taxon>
        <taxon>Sediminihaliea</taxon>
    </lineage>
</organism>
<evidence type="ECO:0000313" key="4">
    <source>
        <dbReference type="Proteomes" id="UP000539350"/>
    </source>
</evidence>
<dbReference type="Pfam" id="PF01832">
    <property type="entry name" value="Glucosaminidase"/>
    <property type="match status" value="1"/>
</dbReference>
<keyword evidence="1" id="KW-0812">Transmembrane</keyword>
<name>A0A7W2TTL9_9GAMM</name>
<gene>
    <name evidence="3" type="ORF">H2508_01160</name>
</gene>
<dbReference type="Proteomes" id="UP000539350">
    <property type="component" value="Unassembled WGS sequence"/>
</dbReference>
<dbReference type="AlphaFoldDB" id="A0A7W2TTL9"/>
<dbReference type="InterPro" id="IPR002901">
    <property type="entry name" value="MGlyc_endo_b_GlcNAc-like_dom"/>
</dbReference>
<keyword evidence="4" id="KW-1185">Reference proteome</keyword>
<evidence type="ECO:0000256" key="1">
    <source>
        <dbReference type="SAM" id="Phobius"/>
    </source>
</evidence>
<dbReference type="EMBL" id="JACFXU010000011">
    <property type="protein sequence ID" value="MBA6411722.1"/>
    <property type="molecule type" value="Genomic_DNA"/>
</dbReference>
<protein>
    <submittedName>
        <fullName evidence="3">Glucosaminidase domain-containing protein</fullName>
    </submittedName>
</protein>
<dbReference type="RefSeq" id="WP_182168581.1">
    <property type="nucleotide sequence ID" value="NZ_JACFXU010000011.1"/>
</dbReference>
<dbReference type="GO" id="GO:0004040">
    <property type="term" value="F:amidase activity"/>
    <property type="evidence" value="ECO:0007669"/>
    <property type="project" value="InterPro"/>
</dbReference>
<dbReference type="PANTHER" id="PTHR40572:SF1">
    <property type="entry name" value="PROTEIN BAX"/>
    <property type="match status" value="1"/>
</dbReference>
<dbReference type="PANTHER" id="PTHR40572">
    <property type="entry name" value="PROTEIN BAX"/>
    <property type="match status" value="1"/>
</dbReference>
<dbReference type="Gene3D" id="1.10.530.10">
    <property type="match status" value="1"/>
</dbReference>
<comment type="caution">
    <text evidence="3">The sequence shown here is derived from an EMBL/GenBank/DDBJ whole genome shotgun (WGS) entry which is preliminary data.</text>
</comment>
<sequence length="267" mass="30821">MPLIKSVRQIPKERRILLYLFLIALFLLVLWQRPWLERSNFAALPDFSAIEDVTEMKQAFYSYLTPIIEHHNESIQQQRARLLVLQKKRADGRSLSMLDRRWLRKLSVQYELEWGAAEAQDALLEKLLLRVDTIPLDLALVQAAKESAWGRSRFAVEANNLFGQWCYIEGCGIVPNNRPAGAHHEVEAFSSVSEAIRRYMNNLNTHPSYAGFRHLRLALREAEKPLAGMALAKTLSFYSERRSEYVDDIRSMIAQYQRLQSEQGGSS</sequence>
<reference evidence="3 4" key="1">
    <citation type="submission" date="2020-07" db="EMBL/GenBank/DDBJ databases">
        <title>Halieaceae bacterium, F7430, whole genome shotgun sequencing project.</title>
        <authorList>
            <person name="Jiang S."/>
            <person name="Liu Z.W."/>
            <person name="Du Z.J."/>
        </authorList>
    </citation>
    <scope>NUCLEOTIDE SEQUENCE [LARGE SCALE GENOMIC DNA]</scope>
    <source>
        <strain evidence="3 4">F7430</strain>
    </source>
</reference>
<evidence type="ECO:0000313" key="3">
    <source>
        <dbReference type="EMBL" id="MBA6411722.1"/>
    </source>
</evidence>
<dbReference type="InterPro" id="IPR053195">
    <property type="entry name" value="Bax-like"/>
</dbReference>
<evidence type="ECO:0000259" key="2">
    <source>
        <dbReference type="Pfam" id="PF01832"/>
    </source>
</evidence>